<evidence type="ECO:0000313" key="2">
    <source>
        <dbReference type="Proteomes" id="UP000029643"/>
    </source>
</evidence>
<accession>A0A090WTM3</accession>
<gene>
    <name evidence="1" type="ORF">JCM19274_2066</name>
</gene>
<dbReference type="STRING" id="221126.SAMN04489722_11016"/>
<organism evidence="1 2">
    <name type="scientific">Algibacter lectus</name>
    <dbReference type="NCBI Taxonomy" id="221126"/>
    <lineage>
        <taxon>Bacteria</taxon>
        <taxon>Pseudomonadati</taxon>
        <taxon>Bacteroidota</taxon>
        <taxon>Flavobacteriia</taxon>
        <taxon>Flavobacteriales</taxon>
        <taxon>Flavobacteriaceae</taxon>
        <taxon>Algibacter</taxon>
    </lineage>
</organism>
<proteinExistence type="predicted"/>
<dbReference type="AlphaFoldDB" id="A0A090WTM3"/>
<comment type="caution">
    <text evidence="1">The sequence shown here is derived from an EMBL/GenBank/DDBJ whole genome shotgun (WGS) entry which is preliminary data.</text>
</comment>
<name>A0A090WTM3_9FLAO</name>
<evidence type="ECO:0000313" key="1">
    <source>
        <dbReference type="EMBL" id="GAL79558.1"/>
    </source>
</evidence>
<dbReference type="Proteomes" id="UP000029643">
    <property type="component" value="Unassembled WGS sequence"/>
</dbReference>
<sequence length="61" mass="7573">MGTFCKYSQDLKIEFEYGKTEYNEVRSKLHEKKREQYKLLLQECTAFETHIYKLLMRYKLK</sequence>
<dbReference type="EMBL" id="BBNU01000006">
    <property type="protein sequence ID" value="GAL79558.1"/>
    <property type="molecule type" value="Genomic_DNA"/>
</dbReference>
<protein>
    <submittedName>
        <fullName evidence="1">Uncharacterized protein</fullName>
    </submittedName>
</protein>
<reference evidence="1 2" key="1">
    <citation type="journal article" date="2014" name="Genome Announc.">
        <title>Draft Genome Sequences of Marine Flavobacterium Algibacter lectus Strains SS8 and NR4.</title>
        <authorList>
            <person name="Takatani N."/>
            <person name="Nakanishi M."/>
            <person name="Meirelles P."/>
            <person name="Mino S."/>
            <person name="Suda W."/>
            <person name="Oshima K."/>
            <person name="Hattori M."/>
            <person name="Ohkuma M."/>
            <person name="Hosokawa M."/>
            <person name="Miyashita K."/>
            <person name="Thompson F.L."/>
            <person name="Niwa A."/>
            <person name="Sawabe T."/>
            <person name="Sawabe T."/>
        </authorList>
    </citation>
    <scope>NUCLEOTIDE SEQUENCE [LARGE SCALE GENOMIC DNA]</scope>
    <source>
        <strain evidence="2">JCM19274</strain>
    </source>
</reference>